<gene>
    <name evidence="4" type="ORF">PSU93_14710</name>
</gene>
<reference evidence="4" key="1">
    <citation type="submission" date="2023-01" db="EMBL/GenBank/DDBJ databases">
        <title>Biogeochemical cycle of methane in antarctic sediments.</title>
        <authorList>
            <person name="Roldan D.M."/>
            <person name="Menes R.J."/>
        </authorList>
    </citation>
    <scope>NUCLEOTIDE SEQUENCE [LARGE SCALE GENOMIC DNA]</scope>
    <source>
        <strain evidence="4">K-2018 MAG008</strain>
    </source>
</reference>
<proteinExistence type="predicted"/>
<evidence type="ECO:0000259" key="3">
    <source>
        <dbReference type="Pfam" id="PF13229"/>
    </source>
</evidence>
<dbReference type="Proteomes" id="UP001160519">
    <property type="component" value="Unassembled WGS sequence"/>
</dbReference>
<keyword evidence="5" id="KW-1185">Reference proteome</keyword>
<dbReference type="Pfam" id="PF13229">
    <property type="entry name" value="Beta_helix"/>
    <property type="match status" value="1"/>
</dbReference>
<dbReference type="NCBIfam" id="TIGR03804">
    <property type="entry name" value="para_beta_helix"/>
    <property type="match status" value="2"/>
</dbReference>
<organism evidence="4 5">
    <name type="scientific">Candidatus Methylobacter titanis</name>
    <dbReference type="NCBI Taxonomy" id="3053457"/>
    <lineage>
        <taxon>Bacteria</taxon>
        <taxon>Pseudomonadati</taxon>
        <taxon>Pseudomonadota</taxon>
        <taxon>Gammaproteobacteria</taxon>
        <taxon>Methylococcales</taxon>
        <taxon>Methylococcaceae</taxon>
        <taxon>Methylobacter</taxon>
    </lineage>
</organism>
<name>A0AA43TML4_9GAMM</name>
<feature type="signal peptide" evidence="1">
    <location>
        <begin position="1"/>
        <end position="24"/>
    </location>
</feature>
<feature type="domain" description="Rhamnogalacturonase A/B/Epimerase-like pectate lyase" evidence="2">
    <location>
        <begin position="38"/>
        <end position="239"/>
    </location>
</feature>
<dbReference type="InterPro" id="IPR039448">
    <property type="entry name" value="Beta_helix"/>
</dbReference>
<feature type="chain" id="PRO_5041451002" evidence="1">
    <location>
        <begin position="25"/>
        <end position="352"/>
    </location>
</feature>
<evidence type="ECO:0000256" key="1">
    <source>
        <dbReference type="SAM" id="SignalP"/>
    </source>
</evidence>
<evidence type="ECO:0000313" key="4">
    <source>
        <dbReference type="EMBL" id="MDI1232387.1"/>
    </source>
</evidence>
<dbReference type="InterPro" id="IPR006626">
    <property type="entry name" value="PbH1"/>
</dbReference>
<evidence type="ECO:0000259" key="2">
    <source>
        <dbReference type="Pfam" id="PF12708"/>
    </source>
</evidence>
<dbReference type="InterPro" id="IPR022441">
    <property type="entry name" value="Para_beta_helix_rpt-2"/>
</dbReference>
<dbReference type="InterPro" id="IPR012334">
    <property type="entry name" value="Pectin_lyas_fold"/>
</dbReference>
<dbReference type="InterPro" id="IPR011050">
    <property type="entry name" value="Pectin_lyase_fold/virulence"/>
</dbReference>
<dbReference type="SMART" id="SM00710">
    <property type="entry name" value="PbH1"/>
    <property type="match status" value="7"/>
</dbReference>
<dbReference type="Gene3D" id="2.160.20.10">
    <property type="entry name" value="Single-stranded right-handed beta-helix, Pectin lyase-like"/>
    <property type="match status" value="1"/>
</dbReference>
<accession>A0AA43TML4</accession>
<dbReference type="SUPFAM" id="SSF51126">
    <property type="entry name" value="Pectin lyase-like"/>
    <property type="match status" value="1"/>
</dbReference>
<protein>
    <submittedName>
        <fullName evidence="4">Right-handed parallel beta-helix repeat-containing protein</fullName>
    </submittedName>
</protein>
<dbReference type="AlphaFoldDB" id="A0AA43TML4"/>
<feature type="domain" description="Right handed beta helix" evidence="3">
    <location>
        <begin position="262"/>
        <end position="338"/>
    </location>
</feature>
<dbReference type="InterPro" id="IPR024535">
    <property type="entry name" value="RHGA/B-epi-like_pectate_lyase"/>
</dbReference>
<evidence type="ECO:0000313" key="5">
    <source>
        <dbReference type="Proteomes" id="UP001160519"/>
    </source>
</evidence>
<dbReference type="EMBL" id="JAQSDF010000081">
    <property type="protein sequence ID" value="MDI1232387.1"/>
    <property type="molecule type" value="Genomic_DNA"/>
</dbReference>
<dbReference type="Pfam" id="PF12708">
    <property type="entry name" value="Pect-lyase_RHGA_epim"/>
    <property type="match status" value="1"/>
</dbReference>
<sequence length="352" mass="37065">MNINKLISISLIFLFFGVIGNASGSDNCTTAPTSSLVVNVKDKGAKGNGITDDTAAIQAAVNQVAGTGGTVLVPDGTYMIDAITGIKIKSDMTLRMSTGTLLKALPNAKDHYNIINITGASNINVINGTLIGERDEHLGTTGEWGMGIILRSATNVVIEGVTVKNNWGDGFYISGASKNVKFCSVIADSNRRQGMSIISVDEMVVKNSIFKNTAGAPPQAGIDLEPNKEDTINNVQIVSSQSIGNKGFGIEIVQWAKHSLIKNVTLDGNTISGNLAGGIKLHNNTSGHRLINNLLKDNQGYGILLQKGVKGNTVTGNTVTGKNGIRDADGGNTVFDNNLDRNLNTSEKNVKP</sequence>
<comment type="caution">
    <text evidence="4">The sequence shown here is derived from an EMBL/GenBank/DDBJ whole genome shotgun (WGS) entry which is preliminary data.</text>
</comment>
<keyword evidence="1" id="KW-0732">Signal</keyword>